<feature type="compositionally biased region" description="Polar residues" evidence="1">
    <location>
        <begin position="1424"/>
        <end position="1446"/>
    </location>
</feature>
<proteinExistence type="predicted"/>
<dbReference type="Proteomes" id="UP000502823">
    <property type="component" value="Unassembled WGS sequence"/>
</dbReference>
<feature type="compositionally biased region" description="Basic and acidic residues" evidence="1">
    <location>
        <begin position="990"/>
        <end position="1001"/>
    </location>
</feature>
<dbReference type="OrthoDB" id="10023235at2759"/>
<evidence type="ECO:0000256" key="1">
    <source>
        <dbReference type="SAM" id="MobiDB-lite"/>
    </source>
</evidence>
<feature type="compositionally biased region" description="Polar residues" evidence="1">
    <location>
        <begin position="2122"/>
        <end position="2137"/>
    </location>
</feature>
<feature type="compositionally biased region" description="Basic and acidic residues" evidence="1">
    <location>
        <begin position="2558"/>
        <end position="2573"/>
    </location>
</feature>
<evidence type="ECO:0008006" key="4">
    <source>
        <dbReference type="Google" id="ProtNLM"/>
    </source>
</evidence>
<feature type="region of interest" description="Disordered" evidence="1">
    <location>
        <begin position="712"/>
        <end position="742"/>
    </location>
</feature>
<feature type="region of interest" description="Disordered" evidence="1">
    <location>
        <begin position="439"/>
        <end position="474"/>
    </location>
</feature>
<feature type="compositionally biased region" description="Low complexity" evidence="1">
    <location>
        <begin position="536"/>
        <end position="550"/>
    </location>
</feature>
<feature type="region of interest" description="Disordered" evidence="1">
    <location>
        <begin position="2370"/>
        <end position="2454"/>
    </location>
</feature>
<dbReference type="InParanoid" id="A0A6L2PLS8"/>
<feature type="compositionally biased region" description="Basic and acidic residues" evidence="1">
    <location>
        <begin position="1321"/>
        <end position="1352"/>
    </location>
</feature>
<feature type="region of interest" description="Disordered" evidence="1">
    <location>
        <begin position="1310"/>
        <end position="1355"/>
    </location>
</feature>
<feature type="region of interest" description="Disordered" evidence="1">
    <location>
        <begin position="2466"/>
        <end position="2494"/>
    </location>
</feature>
<feature type="region of interest" description="Disordered" evidence="1">
    <location>
        <begin position="2163"/>
        <end position="2226"/>
    </location>
</feature>
<comment type="caution">
    <text evidence="2">The sequence shown here is derived from an EMBL/GenBank/DDBJ whole genome shotgun (WGS) entry which is preliminary data.</text>
</comment>
<feature type="region of interest" description="Disordered" evidence="1">
    <location>
        <begin position="1394"/>
        <end position="1451"/>
    </location>
</feature>
<feature type="compositionally biased region" description="Basic and acidic residues" evidence="1">
    <location>
        <begin position="585"/>
        <end position="599"/>
    </location>
</feature>
<dbReference type="SUPFAM" id="SSF144232">
    <property type="entry name" value="HIT/MYND zinc finger-like"/>
    <property type="match status" value="1"/>
</dbReference>
<protein>
    <recommendedName>
        <fullName evidence="4">MYND-type domain-containing protein</fullName>
    </recommendedName>
</protein>
<feature type="region of interest" description="Disordered" evidence="1">
    <location>
        <begin position="830"/>
        <end position="852"/>
    </location>
</feature>
<keyword evidence="3" id="KW-1185">Reference proteome</keyword>
<gene>
    <name evidence="2" type="ORF">Cfor_03446</name>
</gene>
<feature type="compositionally biased region" description="Polar residues" evidence="1">
    <location>
        <begin position="2316"/>
        <end position="2342"/>
    </location>
</feature>
<feature type="region of interest" description="Disordered" evidence="1">
    <location>
        <begin position="2262"/>
        <end position="2353"/>
    </location>
</feature>
<feature type="region of interest" description="Disordered" evidence="1">
    <location>
        <begin position="2693"/>
        <end position="2712"/>
    </location>
</feature>
<feature type="compositionally biased region" description="Polar residues" evidence="1">
    <location>
        <begin position="2263"/>
        <end position="2288"/>
    </location>
</feature>
<feature type="compositionally biased region" description="Polar residues" evidence="1">
    <location>
        <begin position="2048"/>
        <end position="2075"/>
    </location>
</feature>
<feature type="region of interest" description="Disordered" evidence="1">
    <location>
        <begin position="575"/>
        <end position="599"/>
    </location>
</feature>
<evidence type="ECO:0000313" key="2">
    <source>
        <dbReference type="EMBL" id="GFG33539.1"/>
    </source>
</evidence>
<feature type="compositionally biased region" description="Polar residues" evidence="1">
    <location>
        <begin position="1394"/>
        <end position="1416"/>
    </location>
</feature>
<feature type="compositionally biased region" description="Basic and acidic residues" evidence="1">
    <location>
        <begin position="967"/>
        <end position="980"/>
    </location>
</feature>
<feature type="region of interest" description="Disordered" evidence="1">
    <location>
        <begin position="2122"/>
        <end position="2147"/>
    </location>
</feature>
<feature type="compositionally biased region" description="Polar residues" evidence="1">
    <location>
        <begin position="2198"/>
        <end position="2226"/>
    </location>
</feature>
<sequence length="2946" mass="321532">MELELFSAAVVGMCLRYVVTTSELHTFPPKKLQLLVVKEDCIEILVNVLKRGSDSSKVALCCSSGSESLEGCASKSQQGQQNVVHRVTAKETSDQGSMSQLMVPEIRELDDKCKVPHDSCHSDDKRRICVTESAFAEETVKREVKLLKNLVSKDRCEMDQGVHYNSLVSEAKKYGKSLPKYSGVRRTSLQCYTTIGEYFGKDLFKTEDQIKHHTNDCGGNLREKEFTSKNQKLVHEYKLSPLSMNHGELHQVTKPKKLSIQSEVLPVGMKQELGKVAAHQHTNRSLQCVKRRSSEDTQLLSKIGMKRRCSYGGEAAAALGVCVAKGSKMRLVGNDMKSRKNEEKIRETKELPKTVNRAATHRLFTQTGITEMFKIRRAEERILEKKSSHCSAVETKTSQGAPIEEVTKVKPGDYEAVKNHKKEEEILEMRSLHCLETEEQAAVEERSTKIKHGGSETSKAGKGEKKKLEKEGVQQLKTSEHVVADGVSVGKVRKTAAGGSETVKNRRSCEKMEEESPHCMNIEARAAVRRVSTERTTNVEPGEGEVVTTGESEEKILEESSQSLKIEQAGVQSVSVERSTKVKHGRSEMSKAGKGEKKKLEKEGVWRFKASELVAADGVSIGKVRKTGSGGNEIVKNRKSGEKMEEESPKCVNAEVQAVVQSVSTERTTNVRPGGAEVVKAGKTEEKVLKQSLPSLKIEQTVVQSMFTKKATKLKHGGSEMGRAGRKTLKERPQHLKTGKQAPAVRVSSEQAINMKTGRTEMVKTKVEKILVKESRQRSFEFQAAGCGLSVAKVHNKNAASRMNHERNETLTIEKDVNILAMERQDRLIGDSGDCKRNESGMLKEKTQRKASENITNTDPVHMSELDLKCIKCKKKKERILELFGEDPDEPSGKRSDSPDGLGMKVLQGNNASSVSAKVSDHFDVNVTFASTSELDTRLKDVGSRACQPSTISYKHEPEMSSYIEGTIRHTDVNKTKESVGDQSTSSTSSHHEEGVQKEGSQKSTQFTDPVQQSNHPKQTICGSVNNKASDSTVQQNDQQSRFTSNRNVLHIADSKRGIVYIDTLGGSVHQKDNDCGGCRDLELSVTCSMKEGGGPGTVALDDQPKHDESSSFTHKSDVHLTRSIKEGKGGEFHLVINMGNIDALFPGPEKGQSGARVKLLSSVNCYVAEDVDEASDGLSTNMEDLLSAEKCVESADVPVDTVERVAEKRVVSAGTSESVSVINIPEVAMLHRDETGSVDTHVLPVPHSACAEQTPPGNHHTVMSSPSEASVSSVLLGRGSVADSASESQVLNVPALTKHIEGQISDIHAKTASSEILPEEGCKEMETRKEKETDKGVVHDEDIQKKSDTAGKNKCLPESNAVLTVASSKESCNILQSTVDPNQTQSSTALEMNISSNGEPSSSDGCQSSVRSDQLLSGPLGDSSLTTNMSQSVLPPQTGRSTNDIPSVVGVSAPHTLPRIRVRDPESLGIARPRSSFFEVMDTRLRELTEVTYVLLQDIARFKQRYEALSRLTSSLRHTERALAVAEFANPHQTMKIKTFLGLYNCIEKSFSGETEGFLIKRLNELNPGWTYTSEQLKKCRDYCIWVHRNSENNVVNSGHTSGQATVSSFPYRQQYQQQPVGVPLPNTVAGNANSLLPTLLEGGRQTSLSREANSDPKQQSLPSVENGASVQIQQTSGRMERVTNTAGFVTKPTSYDMHMREAGTNLHTQHTQVRNIFQQHPSYNRMQTLNSSSNFQTYSDSNSHVPQLVPAGSRSIPPNPYVPQAVPATDGTIPPSLYGPHTVSATDRTIPLAQVPVSNTPSQTRTVPRLLPRTCREQSTVQSAVRNFAVSHGNGSAVAGCASGYSQPNVFSHSYPLNQHSTSSFNAPNTLYPQNRAVGQGTLTQRNNDILQNTNARVMYPNGSTQQGRILNVVNQNTVLSKSASNSVSQPYPQNAAIQQDTFSHAMRNTVSDKFAAIPFSQHYARNAVQQGTFSHVNSVFPLASAPNSYCYSYPQSETVRQGTFSQHVNSTSANMSTPNSCNQSYANNVAVAVSGTAPNPFGYPNQPNQASTYHLSNDVPSSSLTGSSQNVSLDAGPTREVYGYVSQTRNNMFHSPSSHPAQFSSYMQHLRQMMLQAKQQVNVQEHHASVSQGNRRAEHHESVGQGNVGAYSRVSYGLPQQHQAPPVASGSELQLCGTPQSVSSRRRSHGKGDKTNTPSNNFRGGRNTQNVPAGSGISYSGNNQREYLGSCVTSSSVSDKRNSEGISLARLSDVAIAQSEPASSSLSGRENNSVSVAKSTETNSLPDREDNQRSGYVANTAKTNSISDRENNQRSGVFANSTTSNNAFDSGSNKTQPLTSAIDDSASDTGNSLSGSFLNSTAADGLSVGENSHSGPPAVVDIPSSLPLQTRLKGVNRQSNRSTEKVPMSSVTQDDVSEAAITPSTESRGIDFKNGSSESSSVTEATPMQNPQLEVHSNITASSVSQTVSHGNQQSSLCRSQQRQLSVTVTTEPVLTDRAPVATGQASGNQSNVSDVLIQENGMSCVDHSVQTLKFHGRELLTTHHVTHIAAESEPPEKTVPGEESTHDTLKTGNHDIVTLRTYRKRTNDAKSRNQPERVEVFGCTNDVQVGVEVGNSSTAEVTSELLEEREERILTDSVSVPMSTHESSQMSSALNSISPDITEEATGSENNREPEPEIEVLYEVLPQPRTVSRDSGYTTPSPMVGNVSVKDNQKEMPLKFDSLVTVNTYESEDELLVGDEYEEHKPYLEESEDNEDKKLLTWFECEDVIPAWCSTEETLLTWHESEVASVQEEVIQCAVCGKAAEVKCSGCLVTCYCSAECQISRRCDTFSGHWEKHADTDAYEADDRVHIICFVGVSDKNNMTNVKLLTELLEEICNVQAIAARNRSLCLSKNNFNHTVVDDNTKKITSQPTSQHSPQVPYECVGQIQVQCHYSCQENGSA</sequence>
<feature type="region of interest" description="Disordered" evidence="1">
    <location>
        <begin position="2043"/>
        <end position="2078"/>
    </location>
</feature>
<dbReference type="EMBL" id="BLKM01000436">
    <property type="protein sequence ID" value="GFG33539.1"/>
    <property type="molecule type" value="Genomic_DNA"/>
</dbReference>
<feature type="compositionally biased region" description="Basic and acidic residues" evidence="1">
    <location>
        <begin position="459"/>
        <end position="474"/>
    </location>
</feature>
<feature type="compositionally biased region" description="Polar residues" evidence="1">
    <location>
        <begin position="1002"/>
        <end position="1048"/>
    </location>
</feature>
<organism evidence="2 3">
    <name type="scientific">Coptotermes formosanus</name>
    <name type="common">Formosan subterranean termite</name>
    <dbReference type="NCBI Taxonomy" id="36987"/>
    <lineage>
        <taxon>Eukaryota</taxon>
        <taxon>Metazoa</taxon>
        <taxon>Ecdysozoa</taxon>
        <taxon>Arthropoda</taxon>
        <taxon>Hexapoda</taxon>
        <taxon>Insecta</taxon>
        <taxon>Pterygota</taxon>
        <taxon>Neoptera</taxon>
        <taxon>Polyneoptera</taxon>
        <taxon>Dictyoptera</taxon>
        <taxon>Blattodea</taxon>
        <taxon>Blattoidea</taxon>
        <taxon>Termitoidae</taxon>
        <taxon>Rhinotermitidae</taxon>
        <taxon>Coptotermes</taxon>
    </lineage>
</organism>
<feature type="region of interest" description="Disordered" evidence="1">
    <location>
        <begin position="938"/>
        <end position="1048"/>
    </location>
</feature>
<feature type="compositionally biased region" description="Low complexity" evidence="1">
    <location>
        <begin position="2476"/>
        <end position="2489"/>
    </location>
</feature>
<evidence type="ECO:0000313" key="3">
    <source>
        <dbReference type="Proteomes" id="UP000502823"/>
    </source>
</evidence>
<feature type="compositionally biased region" description="Polar residues" evidence="1">
    <location>
        <begin position="2466"/>
        <end position="2475"/>
    </location>
</feature>
<feature type="region of interest" description="Disordered" evidence="1">
    <location>
        <begin position="884"/>
        <end position="907"/>
    </location>
</feature>
<feature type="region of interest" description="Disordered" evidence="1">
    <location>
        <begin position="2643"/>
        <end position="2680"/>
    </location>
</feature>
<name>A0A6L2PLS8_COPFO</name>
<feature type="compositionally biased region" description="Polar residues" evidence="1">
    <location>
        <begin position="2693"/>
        <end position="2705"/>
    </location>
</feature>
<feature type="region of interest" description="Disordered" evidence="1">
    <location>
        <begin position="1649"/>
        <end position="1680"/>
    </location>
</feature>
<dbReference type="Gene3D" id="6.10.140.2220">
    <property type="match status" value="1"/>
</dbReference>
<feature type="region of interest" description="Disordered" evidence="1">
    <location>
        <begin position="2553"/>
        <end position="2573"/>
    </location>
</feature>
<feature type="compositionally biased region" description="Polar residues" evidence="1">
    <location>
        <begin position="2643"/>
        <end position="2673"/>
    </location>
</feature>
<reference evidence="3" key="1">
    <citation type="submission" date="2020-01" db="EMBL/GenBank/DDBJ databases">
        <title>Draft genome sequence of the Termite Coptotermes fromosanus.</title>
        <authorList>
            <person name="Itakura S."/>
            <person name="Yosikawa Y."/>
            <person name="Umezawa K."/>
        </authorList>
    </citation>
    <scope>NUCLEOTIDE SEQUENCE [LARGE SCALE GENOMIC DNA]</scope>
</reference>
<feature type="compositionally biased region" description="Polar residues" evidence="1">
    <location>
        <begin position="2437"/>
        <end position="2454"/>
    </location>
</feature>
<feature type="region of interest" description="Disordered" evidence="1">
    <location>
        <begin position="532"/>
        <end position="552"/>
    </location>
</feature>
<accession>A0A6L2PLS8</accession>